<dbReference type="InterPro" id="IPR019349">
    <property type="entry name" value="Ribosomal_mS35_mit"/>
</dbReference>
<feature type="region of interest" description="Disordered" evidence="1">
    <location>
        <begin position="29"/>
        <end position="63"/>
    </location>
</feature>
<dbReference type="Gene3D" id="3.30.160.20">
    <property type="match status" value="1"/>
</dbReference>
<evidence type="ECO:0000256" key="1">
    <source>
        <dbReference type="SAM" id="MobiDB-lite"/>
    </source>
</evidence>
<dbReference type="PANTHER" id="PTHR13490">
    <property type="entry name" value="MITOCHONDRIAL 28S RIBOSOMAL PROTEIN S28"/>
    <property type="match status" value="1"/>
</dbReference>
<dbReference type="AlphaFoldDB" id="A0A2P2NI57"/>
<dbReference type="GO" id="GO:0032543">
    <property type="term" value="P:mitochondrial translation"/>
    <property type="evidence" value="ECO:0007669"/>
    <property type="project" value="InterPro"/>
</dbReference>
<reference evidence="3" key="1">
    <citation type="submission" date="2018-02" db="EMBL/GenBank/DDBJ databases">
        <title>Rhizophora mucronata_Transcriptome.</title>
        <authorList>
            <person name="Meera S.P."/>
            <person name="Sreeshan A."/>
            <person name="Augustine A."/>
        </authorList>
    </citation>
    <scope>NUCLEOTIDE SEQUENCE</scope>
    <source>
        <tissue evidence="3">Leaf</tissue>
    </source>
</reference>
<name>A0A2P2NI57_RHIMU</name>
<sequence length="412" mass="47758">MRRSLIRNASLYTRILVFSSSNANPKVPNFSLSTAPTRRPGLRLFSSDQESNPAAESSSAVAEIPKKDSLLDVNNKELKEMMEKYFKGDEMVLPSIMEAILQRKMAGKHEETDDELMEELHMKPLDDVNDREFESDFEELYETDEELDNLYNVGEDVTKEMAKDEYFNMDDKKWDEMVKEAIEQGFMKDPKECEEILEDMLCWDKLLPDDMKEQVEKKFNELGDMCERGELEPEEAYKMFKQFEDAMVMEYGKKMEAEGPPQFDETAVPDNKKQLDDPPGEGPILRWQTRAVFAPGGDAWHPKNRKVKMSVTVRELGLSKHQYRRLRELVGKRYHPGRDELTITSERFEHREENRKDCLRTLFSLIEEAGKANKLAEDARVSYVKSRLRANPAFMERFQAKITSQGSSSVPA</sequence>
<dbReference type="PANTHER" id="PTHR13490:SF0">
    <property type="entry name" value="SMALL RIBOSOMAL SUBUNIT PROTEIN MS35"/>
    <property type="match status" value="1"/>
</dbReference>
<dbReference type="GO" id="GO:0003735">
    <property type="term" value="F:structural constituent of ribosome"/>
    <property type="evidence" value="ECO:0007669"/>
    <property type="project" value="InterPro"/>
</dbReference>
<evidence type="ECO:0000313" key="3">
    <source>
        <dbReference type="EMBL" id="MBX42147.1"/>
    </source>
</evidence>
<dbReference type="EMBL" id="GGEC01061663">
    <property type="protein sequence ID" value="MBX42147.1"/>
    <property type="molecule type" value="Transcribed_RNA"/>
</dbReference>
<dbReference type="Pfam" id="PF10213">
    <property type="entry name" value="MRP-S28"/>
    <property type="match status" value="1"/>
</dbReference>
<protein>
    <recommendedName>
        <fullName evidence="2">Small ribosomal subunit protein mS35 mitochondrial conserved domain-containing protein</fullName>
    </recommendedName>
</protein>
<dbReference type="FunFam" id="3.30.160.20:FF:000055">
    <property type="entry name" value="Ribosomal protein S24/S35"/>
    <property type="match status" value="1"/>
</dbReference>
<feature type="domain" description="Small ribosomal subunit protein mS35 mitochondrial conserved" evidence="2">
    <location>
        <begin position="299"/>
        <end position="379"/>
    </location>
</feature>
<feature type="compositionally biased region" description="Polar residues" evidence="1">
    <location>
        <begin position="46"/>
        <end position="60"/>
    </location>
</feature>
<accession>A0A2P2NI57</accession>
<proteinExistence type="predicted"/>
<dbReference type="InterPro" id="IPR039848">
    <property type="entry name" value="Ribosomal_mS35_mt"/>
</dbReference>
<feature type="region of interest" description="Disordered" evidence="1">
    <location>
        <begin position="257"/>
        <end position="279"/>
    </location>
</feature>
<dbReference type="GO" id="GO:0005763">
    <property type="term" value="C:mitochondrial small ribosomal subunit"/>
    <property type="evidence" value="ECO:0007669"/>
    <property type="project" value="TreeGrafter"/>
</dbReference>
<organism evidence="3">
    <name type="scientific">Rhizophora mucronata</name>
    <name type="common">Asiatic mangrove</name>
    <dbReference type="NCBI Taxonomy" id="61149"/>
    <lineage>
        <taxon>Eukaryota</taxon>
        <taxon>Viridiplantae</taxon>
        <taxon>Streptophyta</taxon>
        <taxon>Embryophyta</taxon>
        <taxon>Tracheophyta</taxon>
        <taxon>Spermatophyta</taxon>
        <taxon>Magnoliopsida</taxon>
        <taxon>eudicotyledons</taxon>
        <taxon>Gunneridae</taxon>
        <taxon>Pentapetalae</taxon>
        <taxon>rosids</taxon>
        <taxon>fabids</taxon>
        <taxon>Malpighiales</taxon>
        <taxon>Rhizophoraceae</taxon>
        <taxon>Rhizophora</taxon>
    </lineage>
</organism>
<evidence type="ECO:0000259" key="2">
    <source>
        <dbReference type="Pfam" id="PF10213"/>
    </source>
</evidence>